<reference evidence="13 14" key="2">
    <citation type="journal article" date="2016" name="Environ. Microbiol. Rep.">
        <title>Metagenomic evidence for the presence of phototrophic Gemmatimonadetes bacteria in diverse environments.</title>
        <authorList>
            <person name="Zeng Y."/>
            <person name="Baumbach J."/>
            <person name="Barbosa E.G."/>
            <person name="Azevedo V."/>
            <person name="Zhang C."/>
            <person name="Koblizek M."/>
        </authorList>
    </citation>
    <scope>NUCLEOTIDE SEQUENCE [LARGE SCALE GENOMIC DNA]</scope>
    <source>
        <strain evidence="13 14">AP64</strain>
    </source>
</reference>
<evidence type="ECO:0000256" key="4">
    <source>
        <dbReference type="ARBA" id="ARBA00013085"/>
    </source>
</evidence>
<dbReference type="InterPro" id="IPR011809">
    <property type="entry name" value="His_9_proposed"/>
</dbReference>
<dbReference type="SUPFAM" id="SSF56655">
    <property type="entry name" value="Carbohydrate phosphatase"/>
    <property type="match status" value="1"/>
</dbReference>
<protein>
    <recommendedName>
        <fullName evidence="4 11">Histidinol-phosphatase</fullName>
        <ecNumber evidence="4 11">3.1.3.15</ecNumber>
    </recommendedName>
</protein>
<dbReference type="PANTHER" id="PTHR20854:SF4">
    <property type="entry name" value="INOSITOL-1-MONOPHOSPHATASE-RELATED"/>
    <property type="match status" value="1"/>
</dbReference>
<dbReference type="GO" id="GO:0046872">
    <property type="term" value="F:metal ion binding"/>
    <property type="evidence" value="ECO:0007669"/>
    <property type="project" value="UniProtKB-KW"/>
</dbReference>
<comment type="cofactor">
    <cofactor evidence="1 12">
        <name>Mg(2+)</name>
        <dbReference type="ChEBI" id="CHEBI:18420"/>
    </cofactor>
</comment>
<evidence type="ECO:0000313" key="13">
    <source>
        <dbReference type="EMBL" id="AMW03811.1"/>
    </source>
</evidence>
<comment type="catalytic activity">
    <reaction evidence="10">
        <text>L-histidinol phosphate + H2O = L-histidinol + phosphate</text>
        <dbReference type="Rhea" id="RHEA:14465"/>
        <dbReference type="ChEBI" id="CHEBI:15377"/>
        <dbReference type="ChEBI" id="CHEBI:43474"/>
        <dbReference type="ChEBI" id="CHEBI:57699"/>
        <dbReference type="ChEBI" id="CHEBI:57980"/>
        <dbReference type="EC" id="3.1.3.15"/>
    </reaction>
</comment>
<dbReference type="UniPathway" id="UPA00031">
    <property type="reaction ID" value="UER00013"/>
</dbReference>
<comment type="similarity">
    <text evidence="3">Belongs to the inositol monophosphatase superfamily.</text>
</comment>
<dbReference type="RefSeq" id="WP_026849083.1">
    <property type="nucleotide sequence ID" value="NZ_CP011454.1"/>
</dbReference>
<evidence type="ECO:0000256" key="7">
    <source>
        <dbReference type="ARBA" id="ARBA00022801"/>
    </source>
</evidence>
<evidence type="ECO:0000256" key="2">
    <source>
        <dbReference type="ARBA" id="ARBA00004970"/>
    </source>
</evidence>
<proteinExistence type="inferred from homology"/>
<dbReference type="EC" id="3.1.3.15" evidence="4 11"/>
<keyword evidence="8 12" id="KW-0460">Magnesium</keyword>
<feature type="binding site" evidence="12">
    <location>
        <position position="89"/>
    </location>
    <ligand>
        <name>Mg(2+)</name>
        <dbReference type="ChEBI" id="CHEBI:18420"/>
        <label>1</label>
        <note>catalytic</note>
    </ligand>
</feature>
<keyword evidence="6 12" id="KW-0479">Metal-binding</keyword>
<dbReference type="NCBIfam" id="TIGR02067">
    <property type="entry name" value="his_9_HisN"/>
    <property type="match status" value="1"/>
</dbReference>
<comment type="pathway">
    <text evidence="2">Amino-acid biosynthesis; L-histidine biosynthesis; L-histidine from 5-phospho-alpha-D-ribose 1-diphosphate: step 8/9.</text>
</comment>
<evidence type="ECO:0000256" key="3">
    <source>
        <dbReference type="ARBA" id="ARBA00009759"/>
    </source>
</evidence>
<sequence>MSPSLTESPAMLMQAAAEVARFAANVAMGWYHTNVSVETKGDGSPVTVADREAERQAREWLATRFPAYGLFGEEFDAVRPEAARRWILDPIDGTKAFVRGVPLWGTLVACCEGDTVLAGAACYPVVNELVVAAAGEGCWWNGTRAAVSTVATLGEATLLTTDDRFLERPHRRDPWQSLASEVAVCRTWGDCYGYLLVATGRAEIMVDDIVNPWDAAAMYPLITEAGGRFSDWKGRDTAFGGDIIATNSTLANATRRRLLESDVPSLDVSA</sequence>
<feature type="binding site" evidence="12">
    <location>
        <position position="73"/>
    </location>
    <ligand>
        <name>Mg(2+)</name>
        <dbReference type="ChEBI" id="CHEBI:18420"/>
        <label>1</label>
        <note>catalytic</note>
    </ligand>
</feature>
<evidence type="ECO:0000256" key="1">
    <source>
        <dbReference type="ARBA" id="ARBA00001946"/>
    </source>
</evidence>
<dbReference type="PRINTS" id="PR00377">
    <property type="entry name" value="IMPHPHTASES"/>
</dbReference>
<dbReference type="InterPro" id="IPR020583">
    <property type="entry name" value="Inositol_monoP_metal-BS"/>
</dbReference>
<feature type="binding site" evidence="12">
    <location>
        <position position="91"/>
    </location>
    <ligand>
        <name>Mg(2+)</name>
        <dbReference type="ChEBI" id="CHEBI:18420"/>
        <label>1</label>
        <note>catalytic</note>
    </ligand>
</feature>
<organism evidence="13 14">
    <name type="scientific">Gemmatimonas phototrophica</name>
    <dbReference type="NCBI Taxonomy" id="1379270"/>
    <lineage>
        <taxon>Bacteria</taxon>
        <taxon>Pseudomonadati</taxon>
        <taxon>Gemmatimonadota</taxon>
        <taxon>Gemmatimonadia</taxon>
        <taxon>Gemmatimonadales</taxon>
        <taxon>Gemmatimonadaceae</taxon>
        <taxon>Gemmatimonas</taxon>
    </lineage>
</organism>
<dbReference type="GO" id="GO:0004401">
    <property type="term" value="F:histidinol-phosphatase activity"/>
    <property type="evidence" value="ECO:0007669"/>
    <property type="project" value="UniProtKB-UniRule"/>
</dbReference>
<evidence type="ECO:0000313" key="14">
    <source>
        <dbReference type="Proteomes" id="UP000076404"/>
    </source>
</evidence>
<dbReference type="GO" id="GO:0000105">
    <property type="term" value="P:L-histidine biosynthetic process"/>
    <property type="evidence" value="ECO:0007669"/>
    <property type="project" value="UniProtKB-UniRule"/>
</dbReference>
<dbReference type="Gene3D" id="3.40.190.80">
    <property type="match status" value="1"/>
</dbReference>
<reference evidence="13 14" key="1">
    <citation type="journal article" date="2014" name="Proc. Natl. Acad. Sci. U.S.A.">
        <title>Functional type 2 photosynthetic reaction centers found in the rare bacterial phylum Gemmatimonadetes.</title>
        <authorList>
            <person name="Zeng Y."/>
            <person name="Feng F."/>
            <person name="Medova H."/>
            <person name="Dean J."/>
            <person name="Koblizek M."/>
        </authorList>
    </citation>
    <scope>NUCLEOTIDE SEQUENCE [LARGE SCALE GENOMIC DNA]</scope>
    <source>
        <strain evidence="13 14">AP64</strain>
    </source>
</reference>
<feature type="binding site" evidence="12">
    <location>
        <position position="92"/>
    </location>
    <ligand>
        <name>Mg(2+)</name>
        <dbReference type="ChEBI" id="CHEBI:18420"/>
        <label>1</label>
        <note>catalytic</note>
    </ligand>
</feature>
<dbReference type="EMBL" id="CP011454">
    <property type="protein sequence ID" value="AMW03811.1"/>
    <property type="molecule type" value="Genomic_DNA"/>
</dbReference>
<evidence type="ECO:0000256" key="11">
    <source>
        <dbReference type="NCBIfam" id="TIGR02067"/>
    </source>
</evidence>
<dbReference type="GO" id="GO:0008934">
    <property type="term" value="F:inositol monophosphate 1-phosphatase activity"/>
    <property type="evidence" value="ECO:0007669"/>
    <property type="project" value="TreeGrafter"/>
</dbReference>
<feature type="binding site" evidence="12">
    <location>
        <position position="214"/>
    </location>
    <ligand>
        <name>Mg(2+)</name>
        <dbReference type="ChEBI" id="CHEBI:18420"/>
        <label>1</label>
        <note>catalytic</note>
    </ligand>
</feature>
<keyword evidence="9" id="KW-0368">Histidine biosynthesis</keyword>
<dbReference type="GO" id="GO:0006020">
    <property type="term" value="P:inositol metabolic process"/>
    <property type="evidence" value="ECO:0007669"/>
    <property type="project" value="TreeGrafter"/>
</dbReference>
<dbReference type="PANTHER" id="PTHR20854">
    <property type="entry name" value="INOSITOL MONOPHOSPHATASE"/>
    <property type="match status" value="1"/>
</dbReference>
<dbReference type="InterPro" id="IPR000760">
    <property type="entry name" value="Inositol_monophosphatase-like"/>
</dbReference>
<keyword evidence="14" id="KW-1185">Reference proteome</keyword>
<dbReference type="AlphaFoldDB" id="A0A143BGS2"/>
<accession>A0A143BGS2</accession>
<keyword evidence="5" id="KW-0028">Amino-acid biosynthesis</keyword>
<dbReference type="Proteomes" id="UP000076404">
    <property type="component" value="Chromosome"/>
</dbReference>
<evidence type="ECO:0000256" key="5">
    <source>
        <dbReference type="ARBA" id="ARBA00022605"/>
    </source>
</evidence>
<evidence type="ECO:0000256" key="12">
    <source>
        <dbReference type="PIRSR" id="PIRSR600760-2"/>
    </source>
</evidence>
<evidence type="ECO:0000256" key="10">
    <source>
        <dbReference type="ARBA" id="ARBA00049158"/>
    </source>
</evidence>
<dbReference type="GO" id="GO:0007165">
    <property type="term" value="P:signal transduction"/>
    <property type="evidence" value="ECO:0007669"/>
    <property type="project" value="TreeGrafter"/>
</dbReference>
<dbReference type="Gene3D" id="3.30.540.10">
    <property type="entry name" value="Fructose-1,6-Bisphosphatase, subunit A, domain 1"/>
    <property type="match status" value="1"/>
</dbReference>
<dbReference type="PROSITE" id="PS00629">
    <property type="entry name" value="IMP_1"/>
    <property type="match status" value="1"/>
</dbReference>
<evidence type="ECO:0000256" key="8">
    <source>
        <dbReference type="ARBA" id="ARBA00022842"/>
    </source>
</evidence>
<dbReference type="eggNOG" id="COG0483">
    <property type="taxonomic scope" value="Bacteria"/>
</dbReference>
<name>A0A143BGS2_9BACT</name>
<gene>
    <name evidence="13" type="ORF">GEMMAAP_01055</name>
</gene>
<evidence type="ECO:0000256" key="6">
    <source>
        <dbReference type="ARBA" id="ARBA00022723"/>
    </source>
</evidence>
<dbReference type="KEGG" id="gph:GEMMAAP_01055"/>
<dbReference type="Pfam" id="PF00459">
    <property type="entry name" value="Inositol_P"/>
    <property type="match status" value="1"/>
</dbReference>
<evidence type="ECO:0000256" key="9">
    <source>
        <dbReference type="ARBA" id="ARBA00023102"/>
    </source>
</evidence>
<dbReference type="OrthoDB" id="9785695at2"/>
<dbReference type="STRING" id="1379270.GEMMAAP_01055"/>
<keyword evidence="7" id="KW-0378">Hydrolase</keyword>